<evidence type="ECO:0000313" key="2">
    <source>
        <dbReference type="Proteomes" id="UP000254400"/>
    </source>
</evidence>
<dbReference type="EMBL" id="UGSC01000001">
    <property type="protein sequence ID" value="SUA71001.1"/>
    <property type="molecule type" value="Genomic_DNA"/>
</dbReference>
<protein>
    <submittedName>
        <fullName evidence="1">Uncharacterized protein</fullName>
    </submittedName>
</protein>
<evidence type="ECO:0000313" key="1">
    <source>
        <dbReference type="EMBL" id="SUA71001.1"/>
    </source>
</evidence>
<sequence length="292" mass="32592">MNFEPLKAQQAVLSSGSLRINPTSKQVPSPQLHEEKVPRFVVQDTVEISEAGRKLAEGDIVSHAAKYFGTTQINDALNRVLEGQPEEVSDAVYNMIQSNFIVDGTVTDEKQRAVLLEMGVSQSKYIADHYMEGDKAKEFMQTMNQIAGIALTRTIDSETGDISYTTPTDRPIGAPEDYVKLSEVMKQVDPQKYTAFMNDIKGGGNGLSQLLSFAQKVPQNPDWINKYKERTEQTEELLNKPQLTNRFDKADTSSASAFMNSMQNLLKESSAPEDSYMQNMRGFFRNLGVQAN</sequence>
<dbReference type="GeneID" id="93347218"/>
<reference evidence="1 2" key="1">
    <citation type="submission" date="2018-06" db="EMBL/GenBank/DDBJ databases">
        <authorList>
            <consortium name="Pathogen Informatics"/>
            <person name="Doyle S."/>
        </authorList>
    </citation>
    <scope>NUCLEOTIDE SEQUENCE [LARGE SCALE GENOMIC DNA]</scope>
    <source>
        <strain evidence="1 2">NCTC10343</strain>
    </source>
</reference>
<dbReference type="RefSeq" id="WP_019688098.1">
    <property type="nucleotide sequence ID" value="NZ_CP036496.1"/>
</dbReference>
<organism evidence="1 2">
    <name type="scientific">Paenibacillus polymyxa</name>
    <name type="common">Bacillus polymyxa</name>
    <dbReference type="NCBI Taxonomy" id="1406"/>
    <lineage>
        <taxon>Bacteria</taxon>
        <taxon>Bacillati</taxon>
        <taxon>Bacillota</taxon>
        <taxon>Bacilli</taxon>
        <taxon>Bacillales</taxon>
        <taxon>Paenibacillaceae</taxon>
        <taxon>Paenibacillus</taxon>
    </lineage>
</organism>
<name>A0A378Y390_PAEPO</name>
<proteinExistence type="predicted"/>
<dbReference type="AlphaFoldDB" id="A0A378Y390"/>
<gene>
    <name evidence="1" type="ORF">NCTC10343_03888</name>
</gene>
<accession>A0A378Y390</accession>
<dbReference type="Proteomes" id="UP000254400">
    <property type="component" value="Unassembled WGS sequence"/>
</dbReference>